<dbReference type="InterPro" id="IPR016181">
    <property type="entry name" value="Acyl_CoA_acyltransferase"/>
</dbReference>
<evidence type="ECO:0000313" key="3">
    <source>
        <dbReference type="Proteomes" id="UP001246372"/>
    </source>
</evidence>
<gene>
    <name evidence="2" type="ORF">RQP53_16790</name>
</gene>
<dbReference type="RefSeq" id="WP_315651822.1">
    <property type="nucleotide sequence ID" value="NZ_JAVXZY010000007.1"/>
</dbReference>
<keyword evidence="3" id="KW-1185">Reference proteome</keyword>
<dbReference type="Proteomes" id="UP001246372">
    <property type="component" value="Unassembled WGS sequence"/>
</dbReference>
<dbReference type="EMBL" id="JAVXZY010000007">
    <property type="protein sequence ID" value="MDT9000936.1"/>
    <property type="molecule type" value="Genomic_DNA"/>
</dbReference>
<evidence type="ECO:0000259" key="1">
    <source>
        <dbReference type="Pfam" id="PF13302"/>
    </source>
</evidence>
<protein>
    <submittedName>
        <fullName evidence="2">GNAT family N-acetyltransferase</fullName>
    </submittedName>
</protein>
<proteinExistence type="predicted"/>
<dbReference type="InterPro" id="IPR000182">
    <property type="entry name" value="GNAT_dom"/>
</dbReference>
<dbReference type="PANTHER" id="PTHR43792">
    <property type="entry name" value="GNAT FAMILY, PUTATIVE (AFU_ORTHOLOGUE AFUA_3G00765)-RELATED-RELATED"/>
    <property type="match status" value="1"/>
</dbReference>
<dbReference type="Pfam" id="PF13302">
    <property type="entry name" value="Acetyltransf_3"/>
    <property type="match status" value="1"/>
</dbReference>
<evidence type="ECO:0000313" key="2">
    <source>
        <dbReference type="EMBL" id="MDT9000936.1"/>
    </source>
</evidence>
<comment type="caution">
    <text evidence="2">The sequence shown here is derived from an EMBL/GenBank/DDBJ whole genome shotgun (WGS) entry which is preliminary data.</text>
</comment>
<dbReference type="InterPro" id="IPR051531">
    <property type="entry name" value="N-acetyltransferase"/>
</dbReference>
<name>A0ABU3PE94_9BURK</name>
<feature type="domain" description="N-acetyltransferase" evidence="1">
    <location>
        <begin position="10"/>
        <end position="158"/>
    </location>
</feature>
<dbReference type="PANTHER" id="PTHR43792:SF1">
    <property type="entry name" value="N-ACETYLTRANSFERASE DOMAIN-CONTAINING PROTEIN"/>
    <property type="match status" value="1"/>
</dbReference>
<accession>A0ABU3PE94</accession>
<sequence>MSPALPASARLRLRRFEAGDAPALCALHQDARVRALLPDEQPLHEPLWAARFIEALQGFYARHPGLGIWHCSTTEPARFAGWFSLMPLGENAQALGAAGDEPELGSRLLPSHWGSRLSLEGGELLLAHAFEQLAAPRVWGLCDPLHRSARFCLETLGFALRQRTVYEGRPADAFALERAQWQLARRMPWRERMRRATLSNREGVQG</sequence>
<organism evidence="2 3">
    <name type="scientific">Roseateles aquae</name>
    <dbReference type="NCBI Taxonomy" id="3077235"/>
    <lineage>
        <taxon>Bacteria</taxon>
        <taxon>Pseudomonadati</taxon>
        <taxon>Pseudomonadota</taxon>
        <taxon>Betaproteobacteria</taxon>
        <taxon>Burkholderiales</taxon>
        <taxon>Sphaerotilaceae</taxon>
        <taxon>Roseateles</taxon>
    </lineage>
</organism>
<dbReference type="SUPFAM" id="SSF55729">
    <property type="entry name" value="Acyl-CoA N-acyltransferases (Nat)"/>
    <property type="match status" value="1"/>
</dbReference>
<dbReference type="Gene3D" id="3.40.630.30">
    <property type="match status" value="1"/>
</dbReference>
<reference evidence="2" key="1">
    <citation type="submission" date="2023-09" db="EMBL/GenBank/DDBJ databases">
        <title>Paucibacter sp. APW11 Genome sequencing and assembly.</title>
        <authorList>
            <person name="Kim I."/>
        </authorList>
    </citation>
    <scope>NUCLEOTIDE SEQUENCE</scope>
    <source>
        <strain evidence="2">APW11</strain>
    </source>
</reference>